<dbReference type="InterPro" id="IPR018247">
    <property type="entry name" value="EF_Hand_1_Ca_BS"/>
</dbReference>
<sequence>MKKLPSKFHPKHLFRSHKSQSNPSSFNSNNNSNSNNKSKGTATPTSVLHENSSDEWSEASTDVQFELIQAFKFIDTDGDGKITRKELETILNRIGGSSEPPIRDELSMMLNEIDKNGDGVITLEEFGAISSVFVPPACDSELKDVFEFFDTDRDGRITADELFEVLRSLGDAECTLDDCRSMIRSVDKNGDGVVCFEDFARMMELQV</sequence>
<feature type="region of interest" description="Disordered" evidence="5">
    <location>
        <begin position="1"/>
        <end position="55"/>
    </location>
</feature>
<dbReference type="GO" id="GO:0005737">
    <property type="term" value="C:cytoplasm"/>
    <property type="evidence" value="ECO:0007669"/>
    <property type="project" value="UniProtKB-ARBA"/>
</dbReference>
<dbReference type="EMBL" id="JAUHHV010000009">
    <property type="protein sequence ID" value="KAK1412947.1"/>
    <property type="molecule type" value="Genomic_DNA"/>
</dbReference>
<dbReference type="InterPro" id="IPR011992">
    <property type="entry name" value="EF-hand-dom_pair"/>
</dbReference>
<feature type="domain" description="EF-hand" evidence="6">
    <location>
        <begin position="174"/>
        <end position="207"/>
    </location>
</feature>
<keyword evidence="8" id="KW-1185">Reference proteome</keyword>
<dbReference type="CDD" id="cd00051">
    <property type="entry name" value="EFh"/>
    <property type="match status" value="1"/>
</dbReference>
<keyword evidence="2" id="KW-0479">Metal-binding</keyword>
<organism evidence="7 8">
    <name type="scientific">Tagetes erecta</name>
    <name type="common">African marigold</name>
    <dbReference type="NCBI Taxonomy" id="13708"/>
    <lineage>
        <taxon>Eukaryota</taxon>
        <taxon>Viridiplantae</taxon>
        <taxon>Streptophyta</taxon>
        <taxon>Embryophyta</taxon>
        <taxon>Tracheophyta</taxon>
        <taxon>Spermatophyta</taxon>
        <taxon>Magnoliopsida</taxon>
        <taxon>eudicotyledons</taxon>
        <taxon>Gunneridae</taxon>
        <taxon>Pentapetalae</taxon>
        <taxon>asterids</taxon>
        <taxon>campanulids</taxon>
        <taxon>Asterales</taxon>
        <taxon>Asteraceae</taxon>
        <taxon>Asteroideae</taxon>
        <taxon>Heliantheae alliance</taxon>
        <taxon>Tageteae</taxon>
        <taxon>Tagetes</taxon>
    </lineage>
</organism>
<gene>
    <name evidence="7" type="ORF">QVD17_34579</name>
</gene>
<dbReference type="PROSITE" id="PS00018">
    <property type="entry name" value="EF_HAND_1"/>
    <property type="match status" value="4"/>
</dbReference>
<dbReference type="SUPFAM" id="SSF47473">
    <property type="entry name" value="EF-hand"/>
    <property type="match status" value="1"/>
</dbReference>
<evidence type="ECO:0000313" key="7">
    <source>
        <dbReference type="EMBL" id="KAK1412947.1"/>
    </source>
</evidence>
<evidence type="ECO:0000256" key="3">
    <source>
        <dbReference type="ARBA" id="ARBA00022737"/>
    </source>
</evidence>
<evidence type="ECO:0000256" key="2">
    <source>
        <dbReference type="ARBA" id="ARBA00022723"/>
    </source>
</evidence>
<accession>A0AAD8K298</accession>
<dbReference type="PRINTS" id="PR01362">
    <property type="entry name" value="CALFLAGIN"/>
</dbReference>
<dbReference type="Gene3D" id="1.10.238.10">
    <property type="entry name" value="EF-hand"/>
    <property type="match status" value="2"/>
</dbReference>
<dbReference type="GO" id="GO:0005509">
    <property type="term" value="F:calcium ion binding"/>
    <property type="evidence" value="ECO:0007669"/>
    <property type="project" value="InterPro"/>
</dbReference>
<dbReference type="FunFam" id="1.10.238.10:FF:000178">
    <property type="entry name" value="Calmodulin-2 A"/>
    <property type="match status" value="1"/>
</dbReference>
<evidence type="ECO:0000256" key="1">
    <source>
        <dbReference type="ARBA" id="ARBA00003291"/>
    </source>
</evidence>
<dbReference type="PANTHER" id="PTHR10891">
    <property type="entry name" value="EF-HAND CALCIUM-BINDING DOMAIN CONTAINING PROTEIN"/>
    <property type="match status" value="1"/>
</dbReference>
<dbReference type="AlphaFoldDB" id="A0AAD8K298"/>
<dbReference type="InterPro" id="IPR003299">
    <property type="entry name" value="Calflagin-bd"/>
</dbReference>
<evidence type="ECO:0000256" key="4">
    <source>
        <dbReference type="ARBA" id="ARBA00022837"/>
    </source>
</evidence>
<keyword evidence="3" id="KW-0677">Repeat</keyword>
<comment type="function">
    <text evidence="1">Potential calcium sensor.</text>
</comment>
<evidence type="ECO:0000256" key="5">
    <source>
        <dbReference type="SAM" id="MobiDB-lite"/>
    </source>
</evidence>
<dbReference type="InterPro" id="IPR039647">
    <property type="entry name" value="EF_hand_pair_protein_CML-like"/>
</dbReference>
<name>A0AAD8K298_TARER</name>
<dbReference type="Proteomes" id="UP001229421">
    <property type="component" value="Unassembled WGS sequence"/>
</dbReference>
<dbReference type="PROSITE" id="PS50222">
    <property type="entry name" value="EF_HAND_2"/>
    <property type="match status" value="4"/>
</dbReference>
<keyword evidence="4" id="KW-0106">Calcium</keyword>
<evidence type="ECO:0000259" key="6">
    <source>
        <dbReference type="PROSITE" id="PS50222"/>
    </source>
</evidence>
<dbReference type="FunFam" id="1.10.238.10:FF:000089">
    <property type="entry name" value="calmodulin-like protein 3"/>
    <property type="match status" value="1"/>
</dbReference>
<feature type="domain" description="EF-hand" evidence="6">
    <location>
        <begin position="62"/>
        <end position="97"/>
    </location>
</feature>
<feature type="domain" description="EF-hand" evidence="6">
    <location>
        <begin position="101"/>
        <end position="136"/>
    </location>
</feature>
<feature type="compositionally biased region" description="Low complexity" evidence="5">
    <location>
        <begin position="19"/>
        <end position="39"/>
    </location>
</feature>
<feature type="compositionally biased region" description="Basic residues" evidence="5">
    <location>
        <begin position="1"/>
        <end position="18"/>
    </location>
</feature>
<dbReference type="Pfam" id="PF13499">
    <property type="entry name" value="EF-hand_7"/>
    <property type="match status" value="2"/>
</dbReference>
<dbReference type="InterPro" id="IPR002048">
    <property type="entry name" value="EF_hand_dom"/>
</dbReference>
<dbReference type="GO" id="GO:0043226">
    <property type="term" value="C:organelle"/>
    <property type="evidence" value="ECO:0007669"/>
    <property type="project" value="UniProtKB-ARBA"/>
</dbReference>
<feature type="domain" description="EF-hand" evidence="6">
    <location>
        <begin position="137"/>
        <end position="172"/>
    </location>
</feature>
<proteinExistence type="predicted"/>
<protein>
    <recommendedName>
        <fullName evidence="6">EF-hand domain-containing protein</fullName>
    </recommendedName>
</protein>
<feature type="compositionally biased region" description="Polar residues" evidence="5">
    <location>
        <begin position="40"/>
        <end position="50"/>
    </location>
</feature>
<comment type="caution">
    <text evidence="7">The sequence shown here is derived from an EMBL/GenBank/DDBJ whole genome shotgun (WGS) entry which is preliminary data.</text>
</comment>
<dbReference type="SMART" id="SM00054">
    <property type="entry name" value="EFh"/>
    <property type="match status" value="4"/>
</dbReference>
<reference evidence="7" key="1">
    <citation type="journal article" date="2023" name="bioRxiv">
        <title>Improved chromosome-level genome assembly for marigold (Tagetes erecta).</title>
        <authorList>
            <person name="Jiang F."/>
            <person name="Yuan L."/>
            <person name="Wang S."/>
            <person name="Wang H."/>
            <person name="Xu D."/>
            <person name="Wang A."/>
            <person name="Fan W."/>
        </authorList>
    </citation>
    <scope>NUCLEOTIDE SEQUENCE</scope>
    <source>
        <strain evidence="7">WSJ</strain>
        <tissue evidence="7">Leaf</tissue>
    </source>
</reference>
<evidence type="ECO:0000313" key="8">
    <source>
        <dbReference type="Proteomes" id="UP001229421"/>
    </source>
</evidence>